<feature type="coiled-coil region" evidence="1">
    <location>
        <begin position="1381"/>
        <end position="1438"/>
    </location>
</feature>
<feature type="compositionally biased region" description="Low complexity" evidence="2">
    <location>
        <begin position="389"/>
        <end position="398"/>
    </location>
</feature>
<feature type="compositionally biased region" description="Polar residues" evidence="2">
    <location>
        <begin position="664"/>
        <end position="674"/>
    </location>
</feature>
<feature type="region of interest" description="Disordered" evidence="2">
    <location>
        <begin position="1449"/>
        <end position="1484"/>
    </location>
</feature>
<dbReference type="Proteomes" id="UP000624244">
    <property type="component" value="Unassembled WGS sequence"/>
</dbReference>
<feature type="compositionally biased region" description="Polar residues" evidence="2">
    <location>
        <begin position="165"/>
        <end position="178"/>
    </location>
</feature>
<feature type="compositionally biased region" description="Low complexity" evidence="2">
    <location>
        <begin position="121"/>
        <end position="130"/>
    </location>
</feature>
<feature type="compositionally biased region" description="Basic and acidic residues" evidence="2">
    <location>
        <begin position="559"/>
        <end position="569"/>
    </location>
</feature>
<feature type="compositionally biased region" description="Polar residues" evidence="2">
    <location>
        <begin position="89"/>
        <end position="99"/>
    </location>
</feature>
<feature type="compositionally biased region" description="Polar residues" evidence="2">
    <location>
        <begin position="510"/>
        <end position="522"/>
    </location>
</feature>
<feature type="compositionally biased region" description="Polar residues" evidence="2">
    <location>
        <begin position="185"/>
        <end position="201"/>
    </location>
</feature>
<keyword evidence="1" id="KW-0175">Coiled coil</keyword>
<evidence type="ECO:0000313" key="4">
    <source>
        <dbReference type="Proteomes" id="UP000624244"/>
    </source>
</evidence>
<feature type="region of interest" description="Disordered" evidence="2">
    <location>
        <begin position="1"/>
        <end position="492"/>
    </location>
</feature>
<feature type="compositionally biased region" description="Basic and acidic residues" evidence="2">
    <location>
        <begin position="1464"/>
        <end position="1484"/>
    </location>
</feature>
<feature type="region of interest" description="Disordered" evidence="2">
    <location>
        <begin position="1136"/>
        <end position="1155"/>
    </location>
</feature>
<feature type="compositionally biased region" description="Pro residues" evidence="2">
    <location>
        <begin position="25"/>
        <end position="35"/>
    </location>
</feature>
<feature type="compositionally biased region" description="Low complexity" evidence="2">
    <location>
        <begin position="308"/>
        <end position="381"/>
    </location>
</feature>
<feature type="coiled-coil region" evidence="1">
    <location>
        <begin position="775"/>
        <end position="816"/>
    </location>
</feature>
<feature type="compositionally biased region" description="Low complexity" evidence="2">
    <location>
        <begin position="981"/>
        <end position="995"/>
    </location>
</feature>
<accession>A0A8H6DWC2</accession>
<evidence type="ECO:0000256" key="1">
    <source>
        <dbReference type="SAM" id="Coils"/>
    </source>
</evidence>
<feature type="compositionally biased region" description="Polar residues" evidence="2">
    <location>
        <begin position="131"/>
        <end position="153"/>
    </location>
</feature>
<feature type="compositionally biased region" description="Basic and acidic residues" evidence="2">
    <location>
        <begin position="1138"/>
        <end position="1149"/>
    </location>
</feature>
<feature type="region of interest" description="Disordered" evidence="2">
    <location>
        <begin position="951"/>
        <end position="1012"/>
    </location>
</feature>
<protein>
    <submittedName>
        <fullName evidence="3">Uncharacterized protein</fullName>
    </submittedName>
</protein>
<name>A0A8H6DWC2_COCSA</name>
<feature type="compositionally biased region" description="Polar residues" evidence="2">
    <location>
        <begin position="210"/>
        <end position="226"/>
    </location>
</feature>
<feature type="compositionally biased region" description="Low complexity" evidence="2">
    <location>
        <begin position="288"/>
        <end position="301"/>
    </location>
</feature>
<organism evidence="3 4">
    <name type="scientific">Cochliobolus sativus</name>
    <name type="common">Common root rot and spot blotch fungus</name>
    <name type="synonym">Bipolaris sorokiniana</name>
    <dbReference type="NCBI Taxonomy" id="45130"/>
    <lineage>
        <taxon>Eukaryota</taxon>
        <taxon>Fungi</taxon>
        <taxon>Dikarya</taxon>
        <taxon>Ascomycota</taxon>
        <taxon>Pezizomycotina</taxon>
        <taxon>Dothideomycetes</taxon>
        <taxon>Pleosporomycetidae</taxon>
        <taxon>Pleosporales</taxon>
        <taxon>Pleosporineae</taxon>
        <taxon>Pleosporaceae</taxon>
        <taxon>Bipolaris</taxon>
    </lineage>
</organism>
<dbReference type="EMBL" id="WNKQ01000007">
    <property type="protein sequence ID" value="KAF5850274.1"/>
    <property type="molecule type" value="Genomic_DNA"/>
</dbReference>
<feature type="compositionally biased region" description="Low complexity" evidence="2">
    <location>
        <begin position="235"/>
        <end position="246"/>
    </location>
</feature>
<proteinExistence type="predicted"/>
<feature type="compositionally biased region" description="Low complexity" evidence="2">
    <location>
        <begin position="36"/>
        <end position="74"/>
    </location>
</feature>
<comment type="caution">
    <text evidence="3">The sequence shown here is derived from an EMBL/GenBank/DDBJ whole genome shotgun (WGS) entry which is preliminary data.</text>
</comment>
<evidence type="ECO:0000313" key="3">
    <source>
        <dbReference type="EMBL" id="KAF5850274.1"/>
    </source>
</evidence>
<feature type="compositionally biased region" description="Polar residues" evidence="2">
    <location>
        <begin position="435"/>
        <end position="477"/>
    </location>
</feature>
<feature type="compositionally biased region" description="Basic and acidic residues" evidence="2">
    <location>
        <begin position="653"/>
        <end position="662"/>
    </location>
</feature>
<feature type="coiled-coil region" evidence="1">
    <location>
        <begin position="700"/>
        <end position="731"/>
    </location>
</feature>
<feature type="compositionally biased region" description="Low complexity" evidence="2">
    <location>
        <begin position="419"/>
        <end position="434"/>
    </location>
</feature>
<feature type="region of interest" description="Disordered" evidence="2">
    <location>
        <begin position="1046"/>
        <end position="1066"/>
    </location>
</feature>
<evidence type="ECO:0000256" key="2">
    <source>
        <dbReference type="SAM" id="MobiDB-lite"/>
    </source>
</evidence>
<feature type="region of interest" description="Disordered" evidence="2">
    <location>
        <begin position="885"/>
        <end position="912"/>
    </location>
</feature>
<gene>
    <name evidence="3" type="ORF">GGP41_002544</name>
</gene>
<feature type="coiled-coil region" evidence="1">
    <location>
        <begin position="1169"/>
        <end position="1224"/>
    </location>
</feature>
<feature type="compositionally biased region" description="Polar residues" evidence="2">
    <location>
        <begin position="1048"/>
        <end position="1061"/>
    </location>
</feature>
<feature type="region of interest" description="Disordered" evidence="2">
    <location>
        <begin position="507"/>
        <end position="674"/>
    </location>
</feature>
<feature type="compositionally biased region" description="Polar residues" evidence="2">
    <location>
        <begin position="951"/>
        <end position="970"/>
    </location>
</feature>
<feature type="compositionally biased region" description="Polar residues" evidence="2">
    <location>
        <begin position="1"/>
        <end position="15"/>
    </location>
</feature>
<feature type="compositionally biased region" description="Polar residues" evidence="2">
    <location>
        <begin position="247"/>
        <end position="277"/>
    </location>
</feature>
<reference evidence="3" key="1">
    <citation type="submission" date="2019-11" db="EMBL/GenBank/DDBJ databases">
        <title>Bipolaris sorokiniana Genome sequencing.</title>
        <authorList>
            <person name="Wang H."/>
        </authorList>
    </citation>
    <scope>NUCLEOTIDE SEQUENCE</scope>
</reference>
<sequence length="1484" mass="164484">MQNYGQASGYQQPGSATGFAGQQSAPPPVPPPPPGYGASQGYQSVAPQPHSQWTPSTSTPTQTSSPWNQSQPQTMGGYNPGTYGAISGAQRQSYAQQQDVPPPPPPKPYGFAAAMQRQEQQHNWAQQPQQHANFTPQPQQGGYTNQGPLQQTYPYVAPPPPHAGRSSSIYGAIQTPSTPNAPPVASQQAHANVIPNEQQPAYASPPMHGTSAQEYMSPNGNLTNSIHGPPPPNAPTWQQAQQQPLQGDTNQFTYTRPAVDQNSYVQGNQSTQPSYQAGQPPPLPPRVGQQTGQAAQNQQPQYHHYGHQAQTQYPPQTQTPVQSQQTPTQFLPQQHGYQQQPHQGQAVPASQQQQQSFAQTQHPPSQYHQQPQPPTYGQTSYDQQASSFPQQTQPQNQWQPPPPPDPAYNHHVAQTSYETPQTPQPAQAPNFNQQHSHVPNQPAQESNSFNQTNPISSSPYESRPNSQPVSPISNRPSLSYPPGQNPRFSRADSINSVAFAKYCAQRAENKTVSPKPTIQKFSTPPPPRDDKSTFSALAAGGPSDWERLGGSEEIDDEDLFRTKPERKGTEIAQPDSIELPAHVPSPPSTHGFPSPAVYPTHPGSSDSVDRYMPTPPSVMAHPSERRSPSSTPEGFVVEDAIVAPLRTTPKPTESTRHPRDRFTGASSPSNQHAPVQSKFLHEVQPGGMASPTSFVYAAELKARDELIDQLRAELQQQIDQRRTESEVFKAEREKFESEFKAANSHAADERDVLLAQLESMRLTADQASANSEAVVKEKGLTIDRLKEDMEGKENNLEERDNTIAELRRQLEDEKTKELPKPTAADLIPDLDPWYVGSLERYIAMLRSEAMEPQVQEKIKIFKTFVKAEAGFRGIPLFDAPPQVPTVEPAASIQPEQELELHSNSNSSSARRDLKLQVVPDVAQHDDYDYSPGGRPIISRKPTLPLMDITQTQPQAAPSVQSTTILTPTSSIDDDMNKTPIQSNPEEPSQSQSQSQYKAYVPPNRNPEDPPLLRHRQTMSFMSTPSGVSSLGLHKDHDEIFFGAGEPNTHASANNTPRNAGDNSIPPLNIKSHSPTSVAPPHENDPNKYLTRLLPRQLEGGPSRQIQKLRAKLSDVGNGLVKVEELMGTWEKTTSLNRRKNEDARQKRQEENEEHNDDLFNNDEISYAEMKQLEEEFKKKEVELKTQEVQEEYRSYMETVFNPVYNGLQAEIKQLMDLYDEAQHLLQTSVSGIRSLEGNDPPSTEDCLEFLEDIHKQAEKRHEGIVRIVAERDRLYKKTEIQPLYAAGKISAMKDLEKHFEAAEKQAVFNAKREKERRITHLVSFVEDIVVHALSTEHNEIDNILATIKRLDDSTGDADTLSHAHSTLEALKHSSKALLSLFNDLEIELNSAAADAAIAQAESDKSGVARVSELQAEKKEAEKKLVDEYTRRVRVLESDEAAIRELVASKMRNKGNKGNKGNGDGGKEERLRVALEEAKRRNGHV</sequence>